<organism evidence="3 4">
    <name type="scientific">Flavobacterium frigidimaris</name>
    <dbReference type="NCBI Taxonomy" id="262320"/>
    <lineage>
        <taxon>Bacteria</taxon>
        <taxon>Pseudomonadati</taxon>
        <taxon>Bacteroidota</taxon>
        <taxon>Flavobacteriia</taxon>
        <taxon>Flavobacteriales</taxon>
        <taxon>Flavobacteriaceae</taxon>
        <taxon>Flavobacterium</taxon>
    </lineage>
</organism>
<keyword evidence="1 3" id="KW-0808">Transferase</keyword>
<dbReference type="GO" id="GO:0016740">
    <property type="term" value="F:transferase activity"/>
    <property type="evidence" value="ECO:0007669"/>
    <property type="project" value="UniProtKB-KW"/>
</dbReference>
<reference evidence="3 4" key="1">
    <citation type="submission" date="2016-11" db="EMBL/GenBank/DDBJ databases">
        <title>Whole genomes of Flavobacteriaceae.</title>
        <authorList>
            <person name="Stine C."/>
            <person name="Li C."/>
            <person name="Tadesse D."/>
        </authorList>
    </citation>
    <scope>NUCLEOTIDE SEQUENCE [LARGE SCALE GENOMIC DNA]</scope>
    <source>
        <strain evidence="3 4">DSM 15937</strain>
    </source>
</reference>
<feature type="domain" description="4'-phosphopantetheinyl transferase" evidence="2">
    <location>
        <begin position="2"/>
        <end position="111"/>
    </location>
</feature>
<dbReference type="Proteomes" id="UP000198382">
    <property type="component" value="Unassembled WGS sequence"/>
</dbReference>
<dbReference type="InterPro" id="IPR037143">
    <property type="entry name" value="4-PPantetheinyl_Trfase_dom_sf"/>
</dbReference>
<dbReference type="RefSeq" id="WP_074663902.1">
    <property type="nucleotide sequence ID" value="NZ_MUGV01000034.1"/>
</dbReference>
<evidence type="ECO:0000256" key="1">
    <source>
        <dbReference type="ARBA" id="ARBA00022679"/>
    </source>
</evidence>
<dbReference type="EMBL" id="MUGV01000034">
    <property type="protein sequence ID" value="OXA76727.1"/>
    <property type="molecule type" value="Genomic_DNA"/>
</dbReference>
<dbReference type="SUPFAM" id="SSF56214">
    <property type="entry name" value="4'-phosphopantetheinyl transferase"/>
    <property type="match status" value="1"/>
</dbReference>
<evidence type="ECO:0000259" key="2">
    <source>
        <dbReference type="Pfam" id="PF01648"/>
    </source>
</evidence>
<evidence type="ECO:0000313" key="3">
    <source>
        <dbReference type="EMBL" id="OXA76727.1"/>
    </source>
</evidence>
<sequence length="172" mass="19692">MIGNDVIDILQSRKESNWRRKGFIEKIFTLDEQLLIAGAADPEIMVWILWSMKEAAYKVYNRQTKIREYIPLRLVCSLVSQNHNSIKGSVICSGKTFHTSTILSQDYIHTIAISHFEDLNKIIEIEKQVTSKDKNGLPYLSNPFLNSIQFASISNHGRFEKVVTISSSRNCN</sequence>
<gene>
    <name evidence="3" type="ORF">B0A65_18215</name>
</gene>
<accession>A0ABX4BMB1</accession>
<proteinExistence type="predicted"/>
<dbReference type="Gene3D" id="3.90.470.20">
    <property type="entry name" value="4'-phosphopantetheinyl transferase domain"/>
    <property type="match status" value="1"/>
</dbReference>
<keyword evidence="4" id="KW-1185">Reference proteome</keyword>
<protein>
    <submittedName>
        <fullName evidence="3">Phosphopantetheinyl transferase</fullName>
    </submittedName>
</protein>
<evidence type="ECO:0000313" key="4">
    <source>
        <dbReference type="Proteomes" id="UP000198382"/>
    </source>
</evidence>
<dbReference type="InterPro" id="IPR008278">
    <property type="entry name" value="4-PPantetheinyl_Trfase_dom"/>
</dbReference>
<comment type="caution">
    <text evidence="3">The sequence shown here is derived from an EMBL/GenBank/DDBJ whole genome shotgun (WGS) entry which is preliminary data.</text>
</comment>
<dbReference type="Pfam" id="PF01648">
    <property type="entry name" value="ACPS"/>
    <property type="match status" value="1"/>
</dbReference>
<name>A0ABX4BMB1_FLAFR</name>